<reference evidence="11 12" key="1">
    <citation type="journal article" date="2019" name="Nat. Microbiol.">
        <title>Mediterranean grassland soil C-N compound turnover is dependent on rainfall and depth, and is mediated by genomically divergent microorganisms.</title>
        <authorList>
            <person name="Diamond S."/>
            <person name="Andeer P.F."/>
            <person name="Li Z."/>
            <person name="Crits-Christoph A."/>
            <person name="Burstein D."/>
            <person name="Anantharaman K."/>
            <person name="Lane K.R."/>
            <person name="Thomas B.C."/>
            <person name="Pan C."/>
            <person name="Northen T.R."/>
            <person name="Banfield J.F."/>
        </authorList>
    </citation>
    <scope>NUCLEOTIDE SEQUENCE [LARGE SCALE GENOMIC DNA]</scope>
    <source>
        <strain evidence="11">WS_1</strain>
    </source>
</reference>
<dbReference type="Gene3D" id="2.160.10.10">
    <property type="entry name" value="Hexapeptide repeat proteins"/>
    <property type="match status" value="1"/>
</dbReference>
<evidence type="ECO:0000256" key="4">
    <source>
        <dbReference type="ARBA" id="ARBA00022695"/>
    </source>
</evidence>
<keyword evidence="8" id="KW-0119">Carbohydrate metabolism</keyword>
<name>A0A538SH05_UNCEI</name>
<evidence type="ECO:0000313" key="12">
    <source>
        <dbReference type="Proteomes" id="UP000316292"/>
    </source>
</evidence>
<dbReference type="Pfam" id="PF00483">
    <property type="entry name" value="NTP_transferase"/>
    <property type="match status" value="1"/>
</dbReference>
<dbReference type="GO" id="GO:0005524">
    <property type="term" value="F:ATP binding"/>
    <property type="evidence" value="ECO:0007669"/>
    <property type="project" value="UniProtKB-KW"/>
</dbReference>
<keyword evidence="4 11" id="KW-0548">Nucleotidyltransferase</keyword>
<dbReference type="PANTHER" id="PTHR43523">
    <property type="entry name" value="GLUCOSE-1-PHOSPHATE ADENYLYLTRANSFERASE-RELATED"/>
    <property type="match status" value="1"/>
</dbReference>
<proteinExistence type="inferred from homology"/>
<comment type="caution">
    <text evidence="11">The sequence shown here is derived from an EMBL/GenBank/DDBJ whole genome shotgun (WGS) entry which is preliminary data.</text>
</comment>
<dbReference type="InterPro" id="IPR056818">
    <property type="entry name" value="GlmU/GlgC-like_hexapep"/>
</dbReference>
<dbReference type="AlphaFoldDB" id="A0A538SH05"/>
<dbReference type="Proteomes" id="UP000316292">
    <property type="component" value="Unassembled WGS sequence"/>
</dbReference>
<dbReference type="PROSITE" id="PS00809">
    <property type="entry name" value="ADP_GLC_PYROPHOSPH_2"/>
    <property type="match status" value="1"/>
</dbReference>
<comment type="similarity">
    <text evidence="1">Belongs to the bacterial/plant glucose-1-phosphate adenylyltransferase family.</text>
</comment>
<evidence type="ECO:0000256" key="1">
    <source>
        <dbReference type="ARBA" id="ARBA00010443"/>
    </source>
</evidence>
<gene>
    <name evidence="11" type="ORF">E6K71_02015</name>
</gene>
<dbReference type="Pfam" id="PF24894">
    <property type="entry name" value="Hexapep_GlmU"/>
    <property type="match status" value="1"/>
</dbReference>
<evidence type="ECO:0000313" key="11">
    <source>
        <dbReference type="EMBL" id="TMQ50654.1"/>
    </source>
</evidence>
<evidence type="ECO:0000256" key="2">
    <source>
        <dbReference type="ARBA" id="ARBA00022600"/>
    </source>
</evidence>
<feature type="domain" description="Nucleotidyl transferase" evidence="9">
    <location>
        <begin position="10"/>
        <end position="256"/>
    </location>
</feature>
<evidence type="ECO:0000256" key="6">
    <source>
        <dbReference type="ARBA" id="ARBA00022840"/>
    </source>
</evidence>
<protein>
    <submittedName>
        <fullName evidence="11">Glucose-1-phosphate adenylyltransferase</fullName>
    </submittedName>
</protein>
<evidence type="ECO:0000256" key="8">
    <source>
        <dbReference type="ARBA" id="ARBA00023277"/>
    </source>
</evidence>
<evidence type="ECO:0000256" key="7">
    <source>
        <dbReference type="ARBA" id="ARBA00023056"/>
    </source>
</evidence>
<dbReference type="SUPFAM" id="SSF53448">
    <property type="entry name" value="Nucleotide-diphospho-sugar transferases"/>
    <property type="match status" value="1"/>
</dbReference>
<evidence type="ECO:0000259" key="10">
    <source>
        <dbReference type="Pfam" id="PF24894"/>
    </source>
</evidence>
<dbReference type="InterPro" id="IPR005836">
    <property type="entry name" value="ADP_Glu_pyroP_CS"/>
</dbReference>
<dbReference type="GO" id="GO:0008878">
    <property type="term" value="F:glucose-1-phosphate adenylyltransferase activity"/>
    <property type="evidence" value="ECO:0007669"/>
    <property type="project" value="InterPro"/>
</dbReference>
<keyword evidence="3 11" id="KW-0808">Transferase</keyword>
<organism evidence="11 12">
    <name type="scientific">Eiseniibacteriota bacterium</name>
    <dbReference type="NCBI Taxonomy" id="2212470"/>
    <lineage>
        <taxon>Bacteria</taxon>
        <taxon>Candidatus Eiseniibacteriota</taxon>
    </lineage>
</organism>
<dbReference type="InterPro" id="IPR011004">
    <property type="entry name" value="Trimer_LpxA-like_sf"/>
</dbReference>
<dbReference type="Gene3D" id="3.90.550.10">
    <property type="entry name" value="Spore Coat Polysaccharide Biosynthesis Protein SpsA, Chain A"/>
    <property type="match status" value="1"/>
</dbReference>
<dbReference type="InterPro" id="IPR005835">
    <property type="entry name" value="NTP_transferase_dom"/>
</dbReference>
<dbReference type="CDD" id="cd02508">
    <property type="entry name" value="ADP_Glucose_PP"/>
    <property type="match status" value="1"/>
</dbReference>
<feature type="domain" description="Glucose-1-phosphate adenylyltransferase/Bifunctional protein GlmU-like C-terminal hexapeptide" evidence="10">
    <location>
        <begin position="287"/>
        <end position="360"/>
    </location>
</feature>
<keyword evidence="6" id="KW-0067">ATP-binding</keyword>
<evidence type="ECO:0000256" key="5">
    <source>
        <dbReference type="ARBA" id="ARBA00022741"/>
    </source>
</evidence>
<sequence>MTAIPPVLVLVLAGGRSDALRALGRIRTASALPYGGKYRVIDFTLSNCVHSGLNRIGILTQYAPLSLHGHIGIGRAWDLDRRDGGIRLLQPYVRQRETNWYRGTADALLQNRNVIEDAQARHILVLSGDLVYKMDYAELIRFHEEHDAALTLVTVTAPSDEPERYGYVHADRSGRVSGLEEKPKRAGGGAVSGAIYAFRAKELMDRLRRPGAGPDLVCDVIQPMIAEKTRVFAYPHRGYWRDIGTVESYYESNMDLVRPAPPLNLYDPDWLIYTPSEDRSPAVFGVEAAASQSLVSHGARVEGTVRRSVLFPGVHVGPGAVVEDSIVMHDTRIGSGARLRRAIVDKRVVIGAGALVGQAEGSAEDSRGAAAPGLCVIGKGSVIPASTRIGPDALIEIGVSERDFPGREIAAGSVVRPTGRLAAARGVNGGSG</sequence>
<keyword evidence="2" id="KW-0321">Glycogen metabolism</keyword>
<evidence type="ECO:0000256" key="3">
    <source>
        <dbReference type="ARBA" id="ARBA00022679"/>
    </source>
</evidence>
<dbReference type="EMBL" id="VBOR01000030">
    <property type="protein sequence ID" value="TMQ50654.1"/>
    <property type="molecule type" value="Genomic_DNA"/>
</dbReference>
<keyword evidence="5" id="KW-0547">Nucleotide-binding</keyword>
<dbReference type="InterPro" id="IPR029044">
    <property type="entry name" value="Nucleotide-diphossugar_trans"/>
</dbReference>
<dbReference type="PANTHER" id="PTHR43523:SF2">
    <property type="entry name" value="GLUCOSE-1-PHOSPHATE ADENYLYLTRANSFERASE"/>
    <property type="match status" value="1"/>
</dbReference>
<evidence type="ECO:0000259" key="9">
    <source>
        <dbReference type="Pfam" id="PF00483"/>
    </source>
</evidence>
<accession>A0A538SH05</accession>
<dbReference type="CDD" id="cd04651">
    <property type="entry name" value="LbH_G1P_AT_C"/>
    <property type="match status" value="1"/>
</dbReference>
<dbReference type="GO" id="GO:0005978">
    <property type="term" value="P:glycogen biosynthetic process"/>
    <property type="evidence" value="ECO:0007669"/>
    <property type="project" value="UniProtKB-KW"/>
</dbReference>
<dbReference type="InterPro" id="IPR011831">
    <property type="entry name" value="ADP-Glc_PPase"/>
</dbReference>
<keyword evidence="7" id="KW-0320">Glycogen biosynthesis</keyword>
<dbReference type="SUPFAM" id="SSF51161">
    <property type="entry name" value="Trimeric LpxA-like enzymes"/>
    <property type="match status" value="1"/>
</dbReference>